<evidence type="ECO:0000313" key="2">
    <source>
        <dbReference type="Proteomes" id="UP000257076"/>
    </source>
</evidence>
<keyword evidence="2" id="KW-1185">Reference proteome</keyword>
<comment type="caution">
    <text evidence="1">The sequence shown here is derived from an EMBL/GenBank/DDBJ whole genome shotgun (WGS) entry which is preliminary data.</text>
</comment>
<name>A0A3E0B1R2_9STAP</name>
<gene>
    <name evidence="1" type="ORF">DFR63_0925</name>
</gene>
<dbReference type="OrthoDB" id="2403548at2"/>
<sequence>MRIKFINVIKRPGYINVDYEYGEIKHYIEFELTDPIIVRDDLIAYSLACLCGRKYDSIFMDLKVSLRTKATIEKHTGAKLKCHIDLNEYTINKSFDNETLNFSGGFDSLAALAFLPRNSSLVAMDFGGDFNREMSIIKKFNSHIVKTNIIETDFRRNSWLFMVIGSILYKDYLNSDFNVFGSVMLSAVLSDSRFIKNASTPLLIEGAGMSSIPYTLGLTEIGALRIAAHYFPEHINESLISLASEGSEKRYRKQLYLEIENERFNSNIEITNPVKPLKNPHFKWGDVFQADHLALYILKFKGYEVASTMVSDIPGDAEHLLENMSLDFFTKYHPDNVHNIPENQRERFFKVLEGATVSVYSTEDLDEYETIKNYLSNWYEVR</sequence>
<dbReference type="Proteomes" id="UP000257076">
    <property type="component" value="Unassembled WGS sequence"/>
</dbReference>
<accession>A0A3E0B1R2</accession>
<dbReference type="AlphaFoldDB" id="A0A3E0B1R2"/>
<evidence type="ECO:0000313" key="1">
    <source>
        <dbReference type="EMBL" id="REG25877.1"/>
    </source>
</evidence>
<dbReference type="RefSeq" id="WP_115884635.1">
    <property type="nucleotide sequence ID" value="NZ_CBCSHX010000005.1"/>
</dbReference>
<proteinExistence type="predicted"/>
<organism evidence="1 2">
    <name type="scientific">Jeotgalicoccus halotolerans</name>
    <dbReference type="NCBI Taxonomy" id="157227"/>
    <lineage>
        <taxon>Bacteria</taxon>
        <taxon>Bacillati</taxon>
        <taxon>Bacillota</taxon>
        <taxon>Bacilli</taxon>
        <taxon>Bacillales</taxon>
        <taxon>Staphylococcaceae</taxon>
        <taxon>Jeotgalicoccus</taxon>
    </lineage>
</organism>
<protein>
    <submittedName>
        <fullName evidence="1">Uncharacterized protein</fullName>
    </submittedName>
</protein>
<dbReference type="EMBL" id="QUMW01000009">
    <property type="protein sequence ID" value="REG25877.1"/>
    <property type="molecule type" value="Genomic_DNA"/>
</dbReference>
<reference evidence="1 2" key="1">
    <citation type="submission" date="2018-08" db="EMBL/GenBank/DDBJ databases">
        <title>Genomic Encyclopedia of Type Strains, Phase IV (KMG-IV): sequencing the most valuable type-strain genomes for metagenomic binning, comparative biology and taxonomic classification.</title>
        <authorList>
            <person name="Goeker M."/>
        </authorList>
    </citation>
    <scope>NUCLEOTIDE SEQUENCE [LARGE SCALE GENOMIC DNA]</scope>
    <source>
        <strain evidence="1 2">DSM 17274</strain>
    </source>
</reference>